<gene>
    <name evidence="2" type="ORF">IPOD504_LOCUS13431</name>
</gene>
<keyword evidence="3" id="KW-1185">Reference proteome</keyword>
<feature type="region of interest" description="Disordered" evidence="1">
    <location>
        <begin position="1"/>
        <end position="28"/>
    </location>
</feature>
<reference evidence="2" key="1">
    <citation type="submission" date="2022-03" db="EMBL/GenBank/DDBJ databases">
        <authorList>
            <person name="Martin H S."/>
        </authorList>
    </citation>
    <scope>NUCLEOTIDE SEQUENCE</scope>
</reference>
<dbReference type="EMBL" id="OW152816">
    <property type="protein sequence ID" value="CAH2066439.1"/>
    <property type="molecule type" value="Genomic_DNA"/>
</dbReference>
<sequence>MELGPRGARGARGAGDNGGAISDGNARHCAPPECRECTIGLQFERRVAKSESGRNATPHLSRDVKVGRLIEFRYL</sequence>
<evidence type="ECO:0000313" key="3">
    <source>
        <dbReference type="Proteomes" id="UP000837857"/>
    </source>
</evidence>
<name>A0ABN8ISY2_9NEOP</name>
<protein>
    <submittedName>
        <fullName evidence="2">Uncharacterized protein</fullName>
    </submittedName>
</protein>
<evidence type="ECO:0000256" key="1">
    <source>
        <dbReference type="SAM" id="MobiDB-lite"/>
    </source>
</evidence>
<accession>A0ABN8ISY2</accession>
<organism evidence="2 3">
    <name type="scientific">Iphiclides podalirius</name>
    <name type="common">scarce swallowtail</name>
    <dbReference type="NCBI Taxonomy" id="110791"/>
    <lineage>
        <taxon>Eukaryota</taxon>
        <taxon>Metazoa</taxon>
        <taxon>Ecdysozoa</taxon>
        <taxon>Arthropoda</taxon>
        <taxon>Hexapoda</taxon>
        <taxon>Insecta</taxon>
        <taxon>Pterygota</taxon>
        <taxon>Neoptera</taxon>
        <taxon>Endopterygota</taxon>
        <taxon>Lepidoptera</taxon>
        <taxon>Glossata</taxon>
        <taxon>Ditrysia</taxon>
        <taxon>Papilionoidea</taxon>
        <taxon>Papilionidae</taxon>
        <taxon>Papilioninae</taxon>
        <taxon>Iphiclides</taxon>
    </lineage>
</organism>
<evidence type="ECO:0000313" key="2">
    <source>
        <dbReference type="EMBL" id="CAH2066439.1"/>
    </source>
</evidence>
<dbReference type="Proteomes" id="UP000837857">
    <property type="component" value="Chromosome 4"/>
</dbReference>
<feature type="non-terminal residue" evidence="2">
    <location>
        <position position="75"/>
    </location>
</feature>
<proteinExistence type="predicted"/>